<dbReference type="EMBL" id="CVRI01000054">
    <property type="protein sequence ID" value="CRL00721.1"/>
    <property type="molecule type" value="Genomic_DNA"/>
</dbReference>
<evidence type="ECO:0000313" key="1">
    <source>
        <dbReference type="EMBL" id="CRL00721.1"/>
    </source>
</evidence>
<name>A0A1J1IQD9_9DIPT</name>
<protein>
    <submittedName>
        <fullName evidence="1">CLUMA_CG013978, isoform A</fullName>
    </submittedName>
</protein>
<sequence>MTLTMICPKTKKKKYKVECKRQVMRKQTRFSIYLEMFFSSLEAFFISNHKVGEDKKEKSIIDIPLI</sequence>
<proteinExistence type="predicted"/>
<accession>A0A1J1IQD9</accession>
<keyword evidence="2" id="KW-1185">Reference proteome</keyword>
<evidence type="ECO:0000313" key="2">
    <source>
        <dbReference type="Proteomes" id="UP000183832"/>
    </source>
</evidence>
<dbReference type="Proteomes" id="UP000183832">
    <property type="component" value="Unassembled WGS sequence"/>
</dbReference>
<gene>
    <name evidence="1" type="ORF">CLUMA_CG013978</name>
</gene>
<organism evidence="1 2">
    <name type="scientific">Clunio marinus</name>
    <dbReference type="NCBI Taxonomy" id="568069"/>
    <lineage>
        <taxon>Eukaryota</taxon>
        <taxon>Metazoa</taxon>
        <taxon>Ecdysozoa</taxon>
        <taxon>Arthropoda</taxon>
        <taxon>Hexapoda</taxon>
        <taxon>Insecta</taxon>
        <taxon>Pterygota</taxon>
        <taxon>Neoptera</taxon>
        <taxon>Endopterygota</taxon>
        <taxon>Diptera</taxon>
        <taxon>Nematocera</taxon>
        <taxon>Chironomoidea</taxon>
        <taxon>Chironomidae</taxon>
        <taxon>Clunio</taxon>
    </lineage>
</organism>
<reference evidence="1 2" key="1">
    <citation type="submission" date="2015-04" db="EMBL/GenBank/DDBJ databases">
        <authorList>
            <person name="Syromyatnikov M.Y."/>
            <person name="Popov V.N."/>
        </authorList>
    </citation>
    <scope>NUCLEOTIDE SEQUENCE [LARGE SCALE GENOMIC DNA]</scope>
</reference>
<dbReference type="AlphaFoldDB" id="A0A1J1IQD9"/>